<organism evidence="2 3">
    <name type="scientific">Solanum commersonii</name>
    <name type="common">Commerson's wild potato</name>
    <name type="synonym">Commerson's nightshade</name>
    <dbReference type="NCBI Taxonomy" id="4109"/>
    <lineage>
        <taxon>Eukaryota</taxon>
        <taxon>Viridiplantae</taxon>
        <taxon>Streptophyta</taxon>
        <taxon>Embryophyta</taxon>
        <taxon>Tracheophyta</taxon>
        <taxon>Spermatophyta</taxon>
        <taxon>Magnoliopsida</taxon>
        <taxon>eudicotyledons</taxon>
        <taxon>Gunneridae</taxon>
        <taxon>Pentapetalae</taxon>
        <taxon>asterids</taxon>
        <taxon>lamiids</taxon>
        <taxon>Solanales</taxon>
        <taxon>Solanaceae</taxon>
        <taxon>Solanoideae</taxon>
        <taxon>Solaneae</taxon>
        <taxon>Solanum</taxon>
    </lineage>
</organism>
<evidence type="ECO:0000313" key="3">
    <source>
        <dbReference type="Proteomes" id="UP000824120"/>
    </source>
</evidence>
<evidence type="ECO:0000256" key="1">
    <source>
        <dbReference type="SAM" id="Phobius"/>
    </source>
</evidence>
<dbReference type="EMBL" id="JACXVP010000005">
    <property type="protein sequence ID" value="KAG5605247.1"/>
    <property type="molecule type" value="Genomic_DNA"/>
</dbReference>
<proteinExistence type="predicted"/>
<evidence type="ECO:0008006" key="4">
    <source>
        <dbReference type="Google" id="ProtNLM"/>
    </source>
</evidence>
<gene>
    <name evidence="2" type="ORF">H5410_026739</name>
</gene>
<name>A0A9J5YZX3_SOLCO</name>
<feature type="transmembrane region" description="Helical" evidence="1">
    <location>
        <begin position="34"/>
        <end position="55"/>
    </location>
</feature>
<dbReference type="Proteomes" id="UP000824120">
    <property type="component" value="Chromosome 5"/>
</dbReference>
<evidence type="ECO:0000313" key="2">
    <source>
        <dbReference type="EMBL" id="KAG5605247.1"/>
    </source>
</evidence>
<comment type="caution">
    <text evidence="2">The sequence shown here is derived from an EMBL/GenBank/DDBJ whole genome shotgun (WGS) entry which is preliminary data.</text>
</comment>
<keyword evidence="3" id="KW-1185">Reference proteome</keyword>
<keyword evidence="1" id="KW-0472">Membrane</keyword>
<dbReference type="AlphaFoldDB" id="A0A9J5YZX3"/>
<protein>
    <recommendedName>
        <fullName evidence="4">Transmembrane protein</fullName>
    </recommendedName>
</protein>
<keyword evidence="1" id="KW-0812">Transmembrane</keyword>
<accession>A0A9J5YZX3</accession>
<sequence>MCTGVVKRTGWGFGGQIWWFICHSLEWQRGWSGVFVSGGVVVGEATIGCCLVLLFIRGRISSRIVALEGRKEGKAVVLGLVGALRSFGYRVLPKLGAHL</sequence>
<keyword evidence="1" id="KW-1133">Transmembrane helix</keyword>
<reference evidence="2 3" key="1">
    <citation type="submission" date="2020-09" db="EMBL/GenBank/DDBJ databases">
        <title>De no assembly of potato wild relative species, Solanum commersonii.</title>
        <authorList>
            <person name="Cho K."/>
        </authorList>
    </citation>
    <scope>NUCLEOTIDE SEQUENCE [LARGE SCALE GENOMIC DNA]</scope>
    <source>
        <strain evidence="2">LZ3.2</strain>
        <tissue evidence="2">Leaf</tissue>
    </source>
</reference>